<dbReference type="GO" id="GO:0003899">
    <property type="term" value="F:DNA-directed RNA polymerase activity"/>
    <property type="evidence" value="ECO:0007669"/>
    <property type="project" value="UniProtKB-EC"/>
</dbReference>
<dbReference type="PROSITE" id="PS50817">
    <property type="entry name" value="INTEIN_N_TER"/>
    <property type="match status" value="1"/>
</dbReference>
<dbReference type="GO" id="GO:0032549">
    <property type="term" value="F:ribonucleoside binding"/>
    <property type="evidence" value="ECO:0007669"/>
    <property type="project" value="InterPro"/>
</dbReference>
<dbReference type="GO" id="GO:0000428">
    <property type="term" value="C:DNA-directed RNA polymerase complex"/>
    <property type="evidence" value="ECO:0007669"/>
    <property type="project" value="UniProtKB-KW"/>
</dbReference>
<evidence type="ECO:0000256" key="13">
    <source>
        <dbReference type="ARBA" id="ARBA00026088"/>
    </source>
</evidence>
<keyword evidence="12" id="KW-0804">Transcription</keyword>
<evidence type="ECO:0000256" key="5">
    <source>
        <dbReference type="ARBA" id="ARBA00022478"/>
    </source>
</evidence>
<dbReference type="InterPro" id="IPR036844">
    <property type="entry name" value="Hint_dom_sf"/>
</dbReference>
<dbReference type="Pfam" id="PF00562">
    <property type="entry name" value="RNA_pol_Rpb2_6"/>
    <property type="match status" value="2"/>
</dbReference>
<dbReference type="Gene3D" id="2.40.50.100">
    <property type="match status" value="1"/>
</dbReference>
<dbReference type="InterPro" id="IPR006141">
    <property type="entry name" value="Intein_N"/>
</dbReference>
<dbReference type="GO" id="GO:0003677">
    <property type="term" value="F:DNA binding"/>
    <property type="evidence" value="ECO:0007669"/>
    <property type="project" value="InterPro"/>
</dbReference>
<gene>
    <name evidence="16" type="primary">rpoBb</name>
</gene>
<dbReference type="InterPro" id="IPR027434">
    <property type="entry name" value="Homing_endonucl"/>
</dbReference>
<keyword evidence="6 16" id="KW-0150">Chloroplast</keyword>
<dbReference type="InterPro" id="IPR004042">
    <property type="entry name" value="Intein_endonuc_central"/>
</dbReference>
<dbReference type="PROSITE" id="PS50819">
    <property type="entry name" value="INTEIN_ENDONUCLEASE"/>
    <property type="match status" value="1"/>
</dbReference>
<dbReference type="Gene3D" id="3.90.1800.10">
    <property type="entry name" value="RNA polymerase alpha subunit dimerisation domain"/>
    <property type="match status" value="1"/>
</dbReference>
<dbReference type="GO" id="GO:0016539">
    <property type="term" value="P:intein-mediated protein splicing"/>
    <property type="evidence" value="ECO:0007669"/>
    <property type="project" value="InterPro"/>
</dbReference>
<dbReference type="Gene3D" id="3.10.28.10">
    <property type="entry name" value="Homing endonucleases"/>
    <property type="match status" value="1"/>
</dbReference>
<comment type="subunit">
    <text evidence="13">In plastids the minimal PEP RNA polymerase catalytic core is composed of four subunits: alpha, beta, beta', and beta''. When a (nuclear-encoded) sigma factor is associated with the core the holoenzyme is formed, which can initiate transcription.</text>
</comment>
<dbReference type="InterPro" id="IPR007120">
    <property type="entry name" value="DNA-dir_RNAP_su2_dom"/>
</dbReference>
<dbReference type="InterPro" id="IPR015712">
    <property type="entry name" value="DNA-dir_RNA_pol_su2"/>
</dbReference>
<feature type="domain" description="DOD-type homing endonuclease" evidence="15">
    <location>
        <begin position="1158"/>
        <end position="1289"/>
    </location>
</feature>
<evidence type="ECO:0000256" key="6">
    <source>
        <dbReference type="ARBA" id="ARBA00022528"/>
    </source>
</evidence>
<evidence type="ECO:0000259" key="15">
    <source>
        <dbReference type="PROSITE" id="PS50819"/>
    </source>
</evidence>
<comment type="subcellular location">
    <subcellularLocation>
        <location evidence="2">Plastid</location>
        <location evidence="2">Chloroplast</location>
    </subcellularLocation>
</comment>
<protein>
    <recommendedName>
        <fullName evidence="4">DNA-directed RNA polymerase</fullName>
        <ecNumber evidence="4">2.7.7.6</ecNumber>
    </recommendedName>
    <alternativeName>
        <fullName evidence="14">PEP</fullName>
    </alternativeName>
</protein>
<evidence type="ECO:0000256" key="2">
    <source>
        <dbReference type="ARBA" id="ARBA00004229"/>
    </source>
</evidence>
<dbReference type="Pfam" id="PF04560">
    <property type="entry name" value="RNA_pol_Rpb2_7"/>
    <property type="match status" value="1"/>
</dbReference>
<evidence type="ECO:0000313" key="16">
    <source>
        <dbReference type="EMBL" id="ALO62823.1"/>
    </source>
</evidence>
<geneLocation type="chloroplast" evidence="16"/>
<keyword evidence="7 16" id="KW-0934">Plastid</keyword>
<evidence type="ECO:0000256" key="14">
    <source>
        <dbReference type="ARBA" id="ARBA00032782"/>
    </source>
</evidence>
<comment type="function">
    <text evidence="1">DNA-dependent RNA polymerase catalyzes the transcription of DNA into RNA using the four ribonucleoside triphosphates as substrates.</text>
</comment>
<dbReference type="InterPro" id="IPR007121">
    <property type="entry name" value="RNA_pol_bsu_CS"/>
</dbReference>
<dbReference type="SUPFAM" id="SSF51294">
    <property type="entry name" value="Hedgehog/intein (Hint) domain"/>
    <property type="match status" value="1"/>
</dbReference>
<evidence type="ECO:0000256" key="11">
    <source>
        <dbReference type="ARBA" id="ARBA00023000"/>
    </source>
</evidence>
<evidence type="ECO:0000256" key="7">
    <source>
        <dbReference type="ARBA" id="ARBA00022640"/>
    </source>
</evidence>
<evidence type="ECO:0000256" key="4">
    <source>
        <dbReference type="ARBA" id="ARBA00012418"/>
    </source>
</evidence>
<evidence type="ECO:0000256" key="8">
    <source>
        <dbReference type="ARBA" id="ARBA00022679"/>
    </source>
</evidence>
<keyword evidence="9" id="KW-0548">Nucleotidyltransferase</keyword>
<evidence type="ECO:0000256" key="1">
    <source>
        <dbReference type="ARBA" id="ARBA00004026"/>
    </source>
</evidence>
<keyword evidence="8" id="KW-0808">Transferase</keyword>
<evidence type="ECO:0000256" key="12">
    <source>
        <dbReference type="ARBA" id="ARBA00023163"/>
    </source>
</evidence>
<reference evidence="16" key="1">
    <citation type="journal article" date="2015" name="BMC Evol. Biol.">
        <title>Chloroplast phylogenomic analysis of chlorophyte green algae identifies a novel lineage sister to the Sphaeropleales (Chlorophyceae).</title>
        <authorList>
            <person name="Lemieux C."/>
            <person name="Vincent A.T."/>
            <person name="Labarre A."/>
            <person name="Otis C."/>
            <person name="Turmel M."/>
        </authorList>
    </citation>
    <scope>NUCLEOTIDE SEQUENCE</scope>
</reference>
<name>A0A0S2LNB7_9CHLO</name>
<dbReference type="RefSeq" id="YP_009184694.1">
    <property type="nucleotide sequence ID" value="NC_028580.1"/>
</dbReference>
<comment type="similarity">
    <text evidence="3">Belongs to the RNA polymerase beta chain family.</text>
</comment>
<dbReference type="InterPro" id="IPR007641">
    <property type="entry name" value="RNA_pol_Rpb2_7"/>
</dbReference>
<dbReference type="GeneID" id="26378395"/>
<dbReference type="InterPro" id="IPR014724">
    <property type="entry name" value="RNA_pol_RPB2_OB-fold"/>
</dbReference>
<dbReference type="EMBL" id="KT625412">
    <property type="protein sequence ID" value="ALO62823.1"/>
    <property type="molecule type" value="Genomic_DNA"/>
</dbReference>
<dbReference type="EC" id="2.7.7.6" evidence="4"/>
<dbReference type="PROSITE" id="PS01166">
    <property type="entry name" value="RNA_POL_BETA"/>
    <property type="match status" value="1"/>
</dbReference>
<dbReference type="Gene3D" id="2.40.270.10">
    <property type="entry name" value="DNA-directed RNA polymerase, subunit 2, domain 6"/>
    <property type="match status" value="2"/>
</dbReference>
<dbReference type="InterPro" id="IPR037033">
    <property type="entry name" value="DNA-dir_RNAP_su2_hyb_sf"/>
</dbReference>
<dbReference type="PANTHER" id="PTHR20856">
    <property type="entry name" value="DNA-DIRECTED RNA POLYMERASE I SUBUNIT 2"/>
    <property type="match status" value="1"/>
</dbReference>
<accession>A0A0S2LNB7</accession>
<dbReference type="Gene3D" id="2.40.50.150">
    <property type="match status" value="1"/>
</dbReference>
<dbReference type="GO" id="GO:0006351">
    <property type="term" value="P:DNA-templated transcription"/>
    <property type="evidence" value="ECO:0007669"/>
    <property type="project" value="InterPro"/>
</dbReference>
<evidence type="ECO:0000256" key="9">
    <source>
        <dbReference type="ARBA" id="ARBA00022695"/>
    </source>
</evidence>
<dbReference type="CDD" id="cd00081">
    <property type="entry name" value="Hint"/>
    <property type="match status" value="1"/>
</dbReference>
<dbReference type="GO" id="GO:0009507">
    <property type="term" value="C:chloroplast"/>
    <property type="evidence" value="ECO:0007669"/>
    <property type="project" value="UniProtKB-SubCell"/>
</dbReference>
<evidence type="ECO:0000256" key="10">
    <source>
        <dbReference type="ARBA" id="ARBA00022813"/>
    </source>
</evidence>
<keyword evidence="5" id="KW-0240">DNA-directed RNA polymerase</keyword>
<sequence>MLNLLSCSFALHRVATPFYFKCETIIFFLYSPFIFIKRSFLVSNLLNLLKCKDNKIKIKILMILLNVFSVQLRVYVQKHIQVNQGKIKNKSGTSHAIISILLKESNLATQGTSLRVQANPLQIENNQTFQLASQKETKASFLLGHSGRTERFKSCCLAKEGKGMKPSSLEQNLKKKSFINFLSKNVAIKKISNFKPIEYSLDTYHRSNQDTCLVHKPAVNEGDWVQPGDLLADCAASVGGELALGHNILVAYMPWEGFNYEDAILLSERLVFDDVYTSIHIERYEIETRETKTGKESFTREIPDIDERELIHLDKNGIAKLGSWVEEGDILVGKITPVSQNTLSYYQKLLVKLFQKDLKSVKDSSLRASKGIKSKVIKIQVLKYKTCAFTEQARRLLHASLRESKQSHVVATRRLPVKGTAHIKIKGLYLPSQGIKNHYLPSLIGDTALSKRAITKILTRNKNRLCRAFASLAVPCPKGVFAFACPSRAQKAKGKQDKARLLEQPLLFKHKYNNKFLKKQETVFFLPMQHFFKDKSRLQHPTWVFTKKSPWPFARLYTPLILGRHKKIHVQIIQSLVRLSPSLGFLPLQSKKVQCQPALALLASNLLLPLTWKGLARGNRFLRPYPLGPNAGTLVCGAFAFKTSRADIVLQYSPLRELWVSHRDILSCFQRPNLRKKGKRMRTAPYEKWTQQQRNRFGEGDGGINRTIFSLRDALAYMHSPPGRKKEQNIITKKIETKFRWKHNIIQLRLQLPFICSNKKIQKRSVTQCPLCGHYKANSFWRINQPLAMSIQSFQISHGLSPKKIKRRSPLRGLNIQRKKDTNNAQRICSLCAGTATQIGYDMQKKIKLTKKTGIKRIPTNIHIYLAEKRKIQVGDKMAGRHGNKGIISLILPRQDMPFLPDGTPIDIVLNPLGVPSRMNVGQIYECLLGLAGKYLGEQYKIYPFDEIYGPEASRSFVYSKLYQARKKTGFKWLFNPSFPGKIRTYDGRTGEPFEQAITIGRAYMLKLIHMVDDKIHCLTPDHDVLTNIGWLPINRITMNREIATLTPNGELVYQLPLYVFKYFNYKGPLYHIKNTNLDLLVTPNHRMFVQSGQISDAPFEGYELIEANKIIGQHKKYLKNANWTKPDYQFILPSLLNSSSSEITPAKTVEMKSWLKFFGLWITEGSVSTNIVPKKNGVYQIQVLQNKPHPVKIIIEALTKLGYNYTIIDNKLTIRNKQLWFYLRPYSIGALKKKLPDWVWDLSQSQARILLYAMCLGSGFCRGSSINYYTSSTKLADDFMRLALHAGWSADKILDNKNSVVQGYKVLSKHNVWRLSVIKSKKSTTWTELKQNAQTEEIIPLYHGPIFCLSISNEVFYVRRQGLPVWTGNSRSTGPYSLVTQQPLRGRSKMGGQRLGEMEVWAIEGYGASFTLLEMLTIKSDDLNARQTLWSNIIFNKEISIGTPEAFNVLVRELQALCLDIGLFYY</sequence>
<evidence type="ECO:0000256" key="3">
    <source>
        <dbReference type="ARBA" id="ARBA00006835"/>
    </source>
</evidence>
<keyword evidence="11" id="KW-0651">Protein splicing</keyword>
<proteinExistence type="inferred from homology"/>
<dbReference type="GO" id="GO:0004519">
    <property type="term" value="F:endonuclease activity"/>
    <property type="evidence" value="ECO:0007669"/>
    <property type="project" value="InterPro"/>
</dbReference>
<keyword evidence="10" id="KW-0068">Autocatalytic cleavage</keyword>
<dbReference type="SUPFAM" id="SSF64484">
    <property type="entry name" value="beta and beta-prime subunits of DNA dependent RNA-polymerase"/>
    <property type="match status" value="2"/>
</dbReference>
<organism evidence="16">
    <name type="scientific">Oogamochlamys gigantea</name>
    <dbReference type="NCBI Taxonomy" id="158507"/>
    <lineage>
        <taxon>Eukaryota</taxon>
        <taxon>Viridiplantae</taxon>
        <taxon>Chlorophyta</taxon>
        <taxon>core chlorophytes</taxon>
        <taxon>Chlorophyceae</taxon>
        <taxon>CS clade</taxon>
        <taxon>Chlamydomonadales</taxon>
        <taxon>Chlamydomonadaceae</taxon>
        <taxon>Oogamochlamys</taxon>
    </lineage>
</organism>